<dbReference type="GO" id="GO:0052851">
    <property type="term" value="F:ferric-chelate reductase (NADPH) activity"/>
    <property type="evidence" value="ECO:0007669"/>
    <property type="project" value="TreeGrafter"/>
</dbReference>
<gene>
    <name evidence="3" type="ORF">LR394_28165</name>
</gene>
<accession>A0A9X1NIJ2</accession>
<dbReference type="RefSeq" id="WP_231447587.1">
    <property type="nucleotide sequence ID" value="NZ_JAJOMB010000018.1"/>
</dbReference>
<dbReference type="GO" id="GO:0008823">
    <property type="term" value="F:cupric reductase (NADH) activity"/>
    <property type="evidence" value="ECO:0007669"/>
    <property type="project" value="TreeGrafter"/>
</dbReference>
<dbReference type="AlphaFoldDB" id="A0A9X1NIJ2"/>
<evidence type="ECO:0000256" key="1">
    <source>
        <dbReference type="ARBA" id="ARBA00023002"/>
    </source>
</evidence>
<organism evidence="3 4">
    <name type="scientific">Kineosporia babensis</name>
    <dbReference type="NCBI Taxonomy" id="499548"/>
    <lineage>
        <taxon>Bacteria</taxon>
        <taxon>Bacillati</taxon>
        <taxon>Actinomycetota</taxon>
        <taxon>Actinomycetes</taxon>
        <taxon>Kineosporiales</taxon>
        <taxon>Kineosporiaceae</taxon>
        <taxon>Kineosporia</taxon>
    </lineage>
</organism>
<dbReference type="GO" id="GO:0015677">
    <property type="term" value="P:copper ion import"/>
    <property type="evidence" value="ECO:0007669"/>
    <property type="project" value="TreeGrafter"/>
</dbReference>
<keyword evidence="4" id="KW-1185">Reference proteome</keyword>
<proteinExistence type="predicted"/>
<comment type="caution">
    <text evidence="3">The sequence shown here is derived from an EMBL/GenBank/DDBJ whole genome shotgun (WGS) entry which is preliminary data.</text>
</comment>
<dbReference type="InterPro" id="IPR036291">
    <property type="entry name" value="NAD(P)-bd_dom_sf"/>
</dbReference>
<keyword evidence="1" id="KW-0560">Oxidoreductase</keyword>
<dbReference type="Gene3D" id="3.40.50.720">
    <property type="entry name" value="NAD(P)-binding Rossmann-like Domain"/>
    <property type="match status" value="1"/>
</dbReference>
<evidence type="ECO:0000313" key="4">
    <source>
        <dbReference type="Proteomes" id="UP001138997"/>
    </source>
</evidence>
<evidence type="ECO:0000259" key="2">
    <source>
        <dbReference type="Pfam" id="PF03807"/>
    </source>
</evidence>
<dbReference type="PANTHER" id="PTHR14239">
    <property type="entry name" value="DUDULIN-RELATED"/>
    <property type="match status" value="1"/>
</dbReference>
<dbReference type="Pfam" id="PF03807">
    <property type="entry name" value="F420_oxidored"/>
    <property type="match status" value="1"/>
</dbReference>
<dbReference type="Proteomes" id="UP001138997">
    <property type="component" value="Unassembled WGS sequence"/>
</dbReference>
<dbReference type="PANTHER" id="PTHR14239:SF0">
    <property type="entry name" value="F420-DEPENDENT NADP REDUCTASE"/>
    <property type="match status" value="1"/>
</dbReference>
<feature type="domain" description="Pyrroline-5-carboxylate reductase catalytic N-terminal" evidence="2">
    <location>
        <begin position="2"/>
        <end position="87"/>
    </location>
</feature>
<protein>
    <submittedName>
        <fullName evidence="3">NAD(P)-binding domain-containing protein</fullName>
    </submittedName>
</protein>
<dbReference type="GO" id="GO:0005886">
    <property type="term" value="C:plasma membrane"/>
    <property type="evidence" value="ECO:0007669"/>
    <property type="project" value="TreeGrafter"/>
</dbReference>
<dbReference type="EMBL" id="JAJOMB010000018">
    <property type="protein sequence ID" value="MCD5314783.1"/>
    <property type="molecule type" value="Genomic_DNA"/>
</dbReference>
<dbReference type="InterPro" id="IPR028939">
    <property type="entry name" value="P5C_Rdtase_cat_N"/>
</dbReference>
<reference evidence="3" key="1">
    <citation type="submission" date="2021-11" db="EMBL/GenBank/DDBJ databases">
        <title>Streptomyces corallinus and Kineosporia corallina sp. nov., two new coral-derived marine actinobacteria.</title>
        <authorList>
            <person name="Buangrab K."/>
            <person name="Sutthacheep M."/>
            <person name="Yeemin T."/>
            <person name="Harunari E."/>
            <person name="Igarashi Y."/>
            <person name="Sripreechasak P."/>
            <person name="Kanchanasin P."/>
            <person name="Tanasupawat S."/>
            <person name="Phongsopitanun W."/>
        </authorList>
    </citation>
    <scope>NUCLEOTIDE SEQUENCE</scope>
    <source>
        <strain evidence="3">JCM 31032</strain>
    </source>
</reference>
<name>A0A9X1NIJ2_9ACTN</name>
<dbReference type="InterPro" id="IPR051267">
    <property type="entry name" value="STEAP_metalloreductase"/>
</dbReference>
<sequence>MRIAIIGTGNVGRALAEGFSAAGHEVVAGSRDPAAHRDFPVPVASAPVAADGAEVVVNATPGIDSVAVLRSFGREWLDGKILLDTANAADHDNLLVYPNASLAEVLQSSFPGTHVVKALNTFNISVMTDPQVLKVPTTAFVSGDDPQAKAVVAGLLRDLGWGPGTLIDLGGLSTARAVEHYYPLFLATYGALGTLVFNSAVVV</sequence>
<dbReference type="SUPFAM" id="SSF51735">
    <property type="entry name" value="NAD(P)-binding Rossmann-fold domains"/>
    <property type="match status" value="1"/>
</dbReference>
<evidence type="ECO:0000313" key="3">
    <source>
        <dbReference type="EMBL" id="MCD5314783.1"/>
    </source>
</evidence>